<dbReference type="EMBL" id="DAKRPA010000088">
    <property type="protein sequence ID" value="DAZ99198.1"/>
    <property type="molecule type" value="Genomic_DNA"/>
</dbReference>
<name>A0AAV2YZG7_9STRA</name>
<feature type="region of interest" description="Disordered" evidence="1">
    <location>
        <begin position="47"/>
        <end position="99"/>
    </location>
</feature>
<proteinExistence type="predicted"/>
<gene>
    <name evidence="2" type="ORF">N0F65_008231</name>
</gene>
<accession>A0AAV2YZG7</accession>
<comment type="caution">
    <text evidence="2">The sequence shown here is derived from an EMBL/GenBank/DDBJ whole genome shotgun (WGS) entry which is preliminary data.</text>
</comment>
<keyword evidence="3" id="KW-1185">Reference proteome</keyword>
<evidence type="ECO:0000256" key="1">
    <source>
        <dbReference type="SAM" id="MobiDB-lite"/>
    </source>
</evidence>
<protein>
    <submittedName>
        <fullName evidence="2">Uncharacterized protein</fullName>
    </submittedName>
</protein>
<evidence type="ECO:0000313" key="3">
    <source>
        <dbReference type="Proteomes" id="UP001146120"/>
    </source>
</evidence>
<evidence type="ECO:0000313" key="2">
    <source>
        <dbReference type="EMBL" id="DAZ99198.1"/>
    </source>
</evidence>
<reference evidence="2" key="2">
    <citation type="journal article" date="2023" name="Microbiol Resour">
        <title>Decontamination and Annotation of the Draft Genome Sequence of the Oomycete Lagenidium giganteum ARSEF 373.</title>
        <authorList>
            <person name="Morgan W.R."/>
            <person name="Tartar A."/>
        </authorList>
    </citation>
    <scope>NUCLEOTIDE SEQUENCE</scope>
    <source>
        <strain evidence="2">ARSEF 373</strain>
    </source>
</reference>
<feature type="region of interest" description="Disordered" evidence="1">
    <location>
        <begin position="1"/>
        <end position="22"/>
    </location>
</feature>
<sequence length="99" mass="10393">MAIVHGSSKRCPEAASPSPQACRPCSSWLTPPCWCLHMLVVPPPTRVQPYGRWSGKSGPGHAPKSPLLGFPADPQSDCPASAGRLMGGQLSGVMKPLPH</sequence>
<dbReference type="Proteomes" id="UP001146120">
    <property type="component" value="Unassembled WGS sequence"/>
</dbReference>
<organism evidence="2 3">
    <name type="scientific">Lagenidium giganteum</name>
    <dbReference type="NCBI Taxonomy" id="4803"/>
    <lineage>
        <taxon>Eukaryota</taxon>
        <taxon>Sar</taxon>
        <taxon>Stramenopiles</taxon>
        <taxon>Oomycota</taxon>
        <taxon>Peronosporomycetes</taxon>
        <taxon>Pythiales</taxon>
        <taxon>Pythiaceae</taxon>
    </lineage>
</organism>
<dbReference type="AlphaFoldDB" id="A0AAV2YZG7"/>
<reference evidence="2" key="1">
    <citation type="submission" date="2022-11" db="EMBL/GenBank/DDBJ databases">
        <authorList>
            <person name="Morgan W.R."/>
            <person name="Tartar A."/>
        </authorList>
    </citation>
    <scope>NUCLEOTIDE SEQUENCE</scope>
    <source>
        <strain evidence="2">ARSEF 373</strain>
    </source>
</reference>